<dbReference type="InterPro" id="IPR043128">
    <property type="entry name" value="Rev_trsase/Diguanyl_cyclase"/>
</dbReference>
<dbReference type="SUPFAM" id="SSF100879">
    <property type="entry name" value="Lesion bypass DNA polymerase (Y-family), little finger domain"/>
    <property type="match status" value="1"/>
</dbReference>
<dbReference type="Pfam" id="PF00817">
    <property type="entry name" value="IMS"/>
    <property type="match status" value="1"/>
</dbReference>
<sequence length="421" mass="48131">MYAIIDCNSFYASCERAFDPSLIDKPLAILSNNDGCVISRSKEAKALGIPMGAPLFKYKEIIAEKNIQIRSSNYSLYGDMSERVMKLLEDFSPEVEVYSIDEAFVKLPKSDDYQTVGEHMKNYIYQCTGIPVSIGIAPTKALSKAANNIAKKFPEKTNGVHVIDSEQKRIKMLKWLPASAIWGIGHGNAKRLQLKQVQTAFEFTQLSDDWVKRNMSIVGLRLKKDLEGEPTILLEDELQHKKAIATTRSFEFTFSDRENMKERIVTFASRCAEKLRQQNCSCNIVMIYLKSDRNKRSDSYFRAKRVVTLPYATNSTFVINKYALKALDDIFKPGIQYKKAGVVLTGLIKTDALQLDLFQNENPKHKKLMLAMDNLNEKYGRQKIKLANQDLQRTWKMRQAYLSPEYTTKFSDIIKLNCDTI</sequence>
<evidence type="ECO:0000256" key="1">
    <source>
        <dbReference type="ARBA" id="ARBA00010945"/>
    </source>
</evidence>
<dbReference type="PROSITE" id="PS50173">
    <property type="entry name" value="UMUC"/>
    <property type="match status" value="1"/>
</dbReference>
<dbReference type="Gene3D" id="3.30.1490.100">
    <property type="entry name" value="DNA polymerase, Y-family, little finger domain"/>
    <property type="match status" value="1"/>
</dbReference>
<dbReference type="InterPro" id="IPR025188">
    <property type="entry name" value="DUF4113"/>
</dbReference>
<reference evidence="5 6" key="1">
    <citation type="submission" date="2018-04" db="EMBL/GenBank/DDBJ databases">
        <title>Genomic Encyclopedia of Archaeal and Bacterial Type Strains, Phase II (KMG-II): from individual species to whole genera.</title>
        <authorList>
            <person name="Goeker M."/>
        </authorList>
    </citation>
    <scope>NUCLEOTIDE SEQUENCE [LARGE SCALE GENOMIC DNA]</scope>
    <source>
        <strain evidence="5 6">DSM 25731</strain>
    </source>
</reference>
<name>A0A2T6C2T5_9FLAO</name>
<dbReference type="InterPro" id="IPR043502">
    <property type="entry name" value="DNA/RNA_pol_sf"/>
</dbReference>
<dbReference type="GO" id="GO:0003684">
    <property type="term" value="F:damaged DNA binding"/>
    <property type="evidence" value="ECO:0007669"/>
    <property type="project" value="InterPro"/>
</dbReference>
<accession>A0A2T6C2T5</accession>
<dbReference type="PANTHER" id="PTHR11076:SF33">
    <property type="entry name" value="DNA POLYMERASE KAPPA"/>
    <property type="match status" value="1"/>
</dbReference>
<comment type="similarity">
    <text evidence="1">Belongs to the DNA polymerase type-Y family.</text>
</comment>
<gene>
    <name evidence="5" type="ORF">C8N46_1023</name>
</gene>
<organism evidence="5 6">
    <name type="scientific">Kordia periserrulae</name>
    <dbReference type="NCBI Taxonomy" id="701523"/>
    <lineage>
        <taxon>Bacteria</taxon>
        <taxon>Pseudomonadati</taxon>
        <taxon>Bacteroidota</taxon>
        <taxon>Flavobacteriia</taxon>
        <taxon>Flavobacteriales</taxon>
        <taxon>Flavobacteriaceae</taxon>
        <taxon>Kordia</taxon>
    </lineage>
</organism>
<dbReference type="EMBL" id="QBKT01000002">
    <property type="protein sequence ID" value="PTX62608.1"/>
    <property type="molecule type" value="Genomic_DNA"/>
</dbReference>
<evidence type="ECO:0000313" key="5">
    <source>
        <dbReference type="EMBL" id="PTX62608.1"/>
    </source>
</evidence>
<evidence type="ECO:0000256" key="2">
    <source>
        <dbReference type="ARBA" id="ARBA00023199"/>
    </source>
</evidence>
<dbReference type="InterPro" id="IPR001126">
    <property type="entry name" value="UmuC"/>
</dbReference>
<proteinExistence type="inferred from homology"/>
<dbReference type="Pfam" id="PF11799">
    <property type="entry name" value="IMS_C"/>
    <property type="match status" value="1"/>
</dbReference>
<dbReference type="CDD" id="cd01700">
    <property type="entry name" value="PolY_Pol_V_umuC"/>
    <property type="match status" value="1"/>
</dbReference>
<dbReference type="InterPro" id="IPR036775">
    <property type="entry name" value="DNA_pol_Y-fam_lit_finger_sf"/>
</dbReference>
<dbReference type="GO" id="GO:0003887">
    <property type="term" value="F:DNA-directed DNA polymerase activity"/>
    <property type="evidence" value="ECO:0007669"/>
    <property type="project" value="UniProtKB-KW"/>
</dbReference>
<feature type="domain" description="UmuC" evidence="4">
    <location>
        <begin position="2"/>
        <end position="185"/>
    </location>
</feature>
<dbReference type="AlphaFoldDB" id="A0A2T6C2T5"/>
<evidence type="ECO:0000256" key="3">
    <source>
        <dbReference type="ARBA" id="ARBA00023236"/>
    </source>
</evidence>
<dbReference type="Pfam" id="PF13438">
    <property type="entry name" value="DUF4113"/>
    <property type="match status" value="1"/>
</dbReference>
<evidence type="ECO:0000313" key="6">
    <source>
        <dbReference type="Proteomes" id="UP000244090"/>
    </source>
</evidence>
<dbReference type="InterPro" id="IPR050116">
    <property type="entry name" value="DNA_polymerase-Y"/>
</dbReference>
<dbReference type="RefSeq" id="WP_108113606.1">
    <property type="nucleotide sequence ID" value="NZ_QBKT01000002.1"/>
</dbReference>
<dbReference type="Gene3D" id="3.40.1170.60">
    <property type="match status" value="1"/>
</dbReference>
<dbReference type="Gene3D" id="3.30.70.270">
    <property type="match status" value="1"/>
</dbReference>
<dbReference type="GO" id="GO:0042276">
    <property type="term" value="P:error-prone translesion synthesis"/>
    <property type="evidence" value="ECO:0007669"/>
    <property type="project" value="TreeGrafter"/>
</dbReference>
<keyword evidence="2" id="KW-0741">SOS mutagenesis</keyword>
<dbReference type="PANTHER" id="PTHR11076">
    <property type="entry name" value="DNA REPAIR POLYMERASE UMUC / TRANSFERASE FAMILY MEMBER"/>
    <property type="match status" value="1"/>
</dbReference>
<evidence type="ECO:0000259" key="4">
    <source>
        <dbReference type="PROSITE" id="PS50173"/>
    </source>
</evidence>
<dbReference type="InterPro" id="IPR017961">
    <property type="entry name" value="DNA_pol_Y-fam_little_finger"/>
</dbReference>
<dbReference type="SUPFAM" id="SSF56672">
    <property type="entry name" value="DNA/RNA polymerases"/>
    <property type="match status" value="1"/>
</dbReference>
<comment type="caution">
    <text evidence="5">The sequence shown here is derived from an EMBL/GenBank/DDBJ whole genome shotgun (WGS) entry which is preliminary data.</text>
</comment>
<protein>
    <submittedName>
        <fullName evidence="5">DNA polymerase V</fullName>
    </submittedName>
</protein>
<dbReference type="OrthoDB" id="9808813at2"/>
<keyword evidence="2" id="KW-0227">DNA damage</keyword>
<dbReference type="GO" id="GO:0009432">
    <property type="term" value="P:SOS response"/>
    <property type="evidence" value="ECO:0007669"/>
    <property type="project" value="UniProtKB-KW"/>
</dbReference>
<dbReference type="GO" id="GO:0006281">
    <property type="term" value="P:DNA repair"/>
    <property type="evidence" value="ECO:0007669"/>
    <property type="project" value="InterPro"/>
</dbReference>
<keyword evidence="3" id="KW-0742">SOS response</keyword>
<dbReference type="Proteomes" id="UP000244090">
    <property type="component" value="Unassembled WGS sequence"/>
</dbReference>
<keyword evidence="6" id="KW-1185">Reference proteome</keyword>